<sequence length="358" mass="41423">MGSLPLPEDALADVLRRLSPRSLAASRCVCKAWRDIIDGRSLLLPDLLPHSVHGIFLMYHDLDFPAFLSHPSMEPEIFDKLHFYHLHPDSYSRSFTNILDHCNGLLLYQDFWGAYVVNPATQRRAQLPPEPRFGGSFLSNVGHLLFDPTESPHYEVLLVPADRWTEEVDREMRQQLMDKSEEWPASIWVLCMFSSRTWQWEERAFVREGDDTMMAFEEIGDPLWRASSAYWRGAFFVQCNDGSAILRQETMLAMMRMITNAHLKSKFEWDSDRDNIIDDEFEVEQNISTHNTFLGFHPFKDVVFLNVSLDRAVAYHLDTCTIQDLGEVRPRYYNGPVASVISSFVYTPCLIAEFPESK</sequence>
<gene>
    <name evidence="2" type="primary">ga13269</name>
    <name evidence="2" type="ORF">PR202_ga13269</name>
</gene>
<reference evidence="2" key="1">
    <citation type="journal article" date="2018" name="DNA Res.">
        <title>Multiple hybrid de novo genome assembly of finger millet, an orphan allotetraploid crop.</title>
        <authorList>
            <person name="Hatakeyama M."/>
            <person name="Aluri S."/>
            <person name="Balachadran M.T."/>
            <person name="Sivarajan S.R."/>
            <person name="Patrignani A."/>
            <person name="Gruter S."/>
            <person name="Poveda L."/>
            <person name="Shimizu-Inatsugi R."/>
            <person name="Baeten J."/>
            <person name="Francoijs K.J."/>
            <person name="Nataraja K.N."/>
            <person name="Reddy Y.A.N."/>
            <person name="Phadnis S."/>
            <person name="Ravikumar R.L."/>
            <person name="Schlapbach R."/>
            <person name="Sreeman S.M."/>
            <person name="Shimizu K.K."/>
        </authorList>
    </citation>
    <scope>NUCLEOTIDE SEQUENCE</scope>
</reference>
<proteinExistence type="predicted"/>
<protein>
    <recommendedName>
        <fullName evidence="1">F-box domain-containing protein</fullName>
    </recommendedName>
</protein>
<accession>A0AAV5CEC3</accession>
<organism evidence="2 3">
    <name type="scientific">Eleusine coracana subsp. coracana</name>
    <dbReference type="NCBI Taxonomy" id="191504"/>
    <lineage>
        <taxon>Eukaryota</taxon>
        <taxon>Viridiplantae</taxon>
        <taxon>Streptophyta</taxon>
        <taxon>Embryophyta</taxon>
        <taxon>Tracheophyta</taxon>
        <taxon>Spermatophyta</taxon>
        <taxon>Magnoliopsida</taxon>
        <taxon>Liliopsida</taxon>
        <taxon>Poales</taxon>
        <taxon>Poaceae</taxon>
        <taxon>PACMAD clade</taxon>
        <taxon>Chloridoideae</taxon>
        <taxon>Cynodonteae</taxon>
        <taxon>Eleusininae</taxon>
        <taxon>Eleusine</taxon>
    </lineage>
</organism>
<name>A0AAV5CEC3_ELECO</name>
<feature type="domain" description="F-box" evidence="1">
    <location>
        <begin position="1"/>
        <end position="47"/>
    </location>
</feature>
<evidence type="ECO:0000313" key="3">
    <source>
        <dbReference type="Proteomes" id="UP001054889"/>
    </source>
</evidence>
<comment type="caution">
    <text evidence="2">The sequence shown here is derived from an EMBL/GenBank/DDBJ whole genome shotgun (WGS) entry which is preliminary data.</text>
</comment>
<evidence type="ECO:0000313" key="2">
    <source>
        <dbReference type="EMBL" id="GJM96433.1"/>
    </source>
</evidence>
<dbReference type="PANTHER" id="PTHR34591">
    <property type="entry name" value="OS03G0653100 PROTEIN-RELATED"/>
    <property type="match status" value="1"/>
</dbReference>
<dbReference type="Proteomes" id="UP001054889">
    <property type="component" value="Unassembled WGS sequence"/>
</dbReference>
<dbReference type="PANTHER" id="PTHR34591:SF10">
    <property type="entry name" value="F-BOX DOMAIN-CONTAINING PROTEIN"/>
    <property type="match status" value="1"/>
</dbReference>
<keyword evidence="3" id="KW-1185">Reference proteome</keyword>
<dbReference type="SMART" id="SM00256">
    <property type="entry name" value="FBOX"/>
    <property type="match status" value="1"/>
</dbReference>
<dbReference type="InterPro" id="IPR036047">
    <property type="entry name" value="F-box-like_dom_sf"/>
</dbReference>
<dbReference type="PROSITE" id="PS50181">
    <property type="entry name" value="FBOX"/>
    <property type="match status" value="1"/>
</dbReference>
<dbReference type="SUPFAM" id="SSF81383">
    <property type="entry name" value="F-box domain"/>
    <property type="match status" value="1"/>
</dbReference>
<reference evidence="2" key="2">
    <citation type="submission" date="2021-12" db="EMBL/GenBank/DDBJ databases">
        <title>Resequencing data analysis of finger millet.</title>
        <authorList>
            <person name="Hatakeyama M."/>
            <person name="Aluri S."/>
            <person name="Balachadran M.T."/>
            <person name="Sivarajan S.R."/>
            <person name="Poveda L."/>
            <person name="Shimizu-Inatsugi R."/>
            <person name="Schlapbach R."/>
            <person name="Sreeman S.M."/>
            <person name="Shimizu K.K."/>
        </authorList>
    </citation>
    <scope>NUCLEOTIDE SEQUENCE</scope>
</reference>
<dbReference type="Pfam" id="PF00646">
    <property type="entry name" value="F-box"/>
    <property type="match status" value="1"/>
</dbReference>
<evidence type="ECO:0000259" key="1">
    <source>
        <dbReference type="PROSITE" id="PS50181"/>
    </source>
</evidence>
<dbReference type="InterPro" id="IPR001810">
    <property type="entry name" value="F-box_dom"/>
</dbReference>
<dbReference type="AlphaFoldDB" id="A0AAV5CEC3"/>
<dbReference type="Gene3D" id="1.20.1280.50">
    <property type="match status" value="1"/>
</dbReference>
<dbReference type="EMBL" id="BQKI01000006">
    <property type="protein sequence ID" value="GJM96433.1"/>
    <property type="molecule type" value="Genomic_DNA"/>
</dbReference>